<evidence type="ECO:0000313" key="8">
    <source>
        <dbReference type="Proteomes" id="UP000013827"/>
    </source>
</evidence>
<evidence type="ECO:0000313" key="7">
    <source>
        <dbReference type="EnsemblProtists" id="EOD32823"/>
    </source>
</evidence>
<evidence type="ECO:0000256" key="5">
    <source>
        <dbReference type="SAM" id="Phobius"/>
    </source>
</evidence>
<dbReference type="InterPro" id="IPR011547">
    <property type="entry name" value="SLC26A/SulP_dom"/>
</dbReference>
<keyword evidence="2 5" id="KW-0812">Transmembrane</keyword>
<dbReference type="KEGG" id="ehx:EMIHUDRAFT_441761"/>
<dbReference type="EnsemblProtists" id="EOD32823">
    <property type="protein sequence ID" value="EOD32823"/>
    <property type="gene ID" value="EMIHUDRAFT_441761"/>
</dbReference>
<comment type="subcellular location">
    <subcellularLocation>
        <location evidence="1">Membrane</location>
        <topology evidence="1">Multi-pass membrane protein</topology>
    </subcellularLocation>
</comment>
<keyword evidence="8" id="KW-1185">Reference proteome</keyword>
<accession>A0A0D3KAN8</accession>
<dbReference type="Proteomes" id="UP000013827">
    <property type="component" value="Unassembled WGS sequence"/>
</dbReference>
<feature type="transmembrane region" description="Helical" evidence="5">
    <location>
        <begin position="110"/>
        <end position="132"/>
    </location>
</feature>
<dbReference type="STRING" id="2903.R1DBN0"/>
<dbReference type="InterPro" id="IPR001902">
    <property type="entry name" value="SLC26A/SulP_fam"/>
</dbReference>
<reference evidence="8" key="1">
    <citation type="journal article" date="2013" name="Nature">
        <title>Pan genome of the phytoplankton Emiliania underpins its global distribution.</title>
        <authorList>
            <person name="Read B.A."/>
            <person name="Kegel J."/>
            <person name="Klute M.J."/>
            <person name="Kuo A."/>
            <person name="Lefebvre S.C."/>
            <person name="Maumus F."/>
            <person name="Mayer C."/>
            <person name="Miller J."/>
            <person name="Monier A."/>
            <person name="Salamov A."/>
            <person name="Young J."/>
            <person name="Aguilar M."/>
            <person name="Claverie J.M."/>
            <person name="Frickenhaus S."/>
            <person name="Gonzalez K."/>
            <person name="Herman E.K."/>
            <person name="Lin Y.C."/>
            <person name="Napier J."/>
            <person name="Ogata H."/>
            <person name="Sarno A.F."/>
            <person name="Shmutz J."/>
            <person name="Schroeder D."/>
            <person name="de Vargas C."/>
            <person name="Verret F."/>
            <person name="von Dassow P."/>
            <person name="Valentin K."/>
            <person name="Van de Peer Y."/>
            <person name="Wheeler G."/>
            <person name="Dacks J.B."/>
            <person name="Delwiche C.F."/>
            <person name="Dyhrman S.T."/>
            <person name="Glockner G."/>
            <person name="John U."/>
            <person name="Richards T."/>
            <person name="Worden A.Z."/>
            <person name="Zhang X."/>
            <person name="Grigoriev I.V."/>
            <person name="Allen A.E."/>
            <person name="Bidle K."/>
            <person name="Borodovsky M."/>
            <person name="Bowler C."/>
            <person name="Brownlee C."/>
            <person name="Cock J.M."/>
            <person name="Elias M."/>
            <person name="Gladyshev V.N."/>
            <person name="Groth M."/>
            <person name="Guda C."/>
            <person name="Hadaegh A."/>
            <person name="Iglesias-Rodriguez M.D."/>
            <person name="Jenkins J."/>
            <person name="Jones B.M."/>
            <person name="Lawson T."/>
            <person name="Leese F."/>
            <person name="Lindquist E."/>
            <person name="Lobanov A."/>
            <person name="Lomsadze A."/>
            <person name="Malik S.B."/>
            <person name="Marsh M.E."/>
            <person name="Mackinder L."/>
            <person name="Mock T."/>
            <person name="Mueller-Roeber B."/>
            <person name="Pagarete A."/>
            <person name="Parker M."/>
            <person name="Probert I."/>
            <person name="Quesneville H."/>
            <person name="Raines C."/>
            <person name="Rensing S.A."/>
            <person name="Riano-Pachon D.M."/>
            <person name="Richier S."/>
            <person name="Rokitta S."/>
            <person name="Shiraiwa Y."/>
            <person name="Soanes D.M."/>
            <person name="van der Giezen M."/>
            <person name="Wahlund T.M."/>
            <person name="Williams B."/>
            <person name="Wilson W."/>
            <person name="Wolfe G."/>
            <person name="Wurch L.L."/>
        </authorList>
    </citation>
    <scope>NUCLEOTIDE SEQUENCE</scope>
</reference>
<feature type="transmembrane region" description="Helical" evidence="5">
    <location>
        <begin position="343"/>
        <end position="366"/>
    </location>
</feature>
<evidence type="ECO:0000256" key="2">
    <source>
        <dbReference type="ARBA" id="ARBA00022692"/>
    </source>
</evidence>
<dbReference type="HOGENOM" id="CLU_544508_0_0_1"/>
<feature type="transmembrane region" description="Helical" evidence="5">
    <location>
        <begin position="83"/>
        <end position="103"/>
    </location>
</feature>
<feature type="transmembrane region" description="Helical" evidence="5">
    <location>
        <begin position="184"/>
        <end position="202"/>
    </location>
</feature>
<dbReference type="PANTHER" id="PTHR11814">
    <property type="entry name" value="SULFATE TRANSPORTER"/>
    <property type="match status" value="1"/>
</dbReference>
<organism evidence="7 8">
    <name type="scientific">Emiliania huxleyi (strain CCMP1516)</name>
    <dbReference type="NCBI Taxonomy" id="280463"/>
    <lineage>
        <taxon>Eukaryota</taxon>
        <taxon>Haptista</taxon>
        <taxon>Haptophyta</taxon>
        <taxon>Prymnesiophyceae</taxon>
        <taxon>Isochrysidales</taxon>
        <taxon>Noelaerhabdaceae</taxon>
        <taxon>Emiliania</taxon>
    </lineage>
</organism>
<feature type="transmembrane region" description="Helical" evidence="5">
    <location>
        <begin position="152"/>
        <end position="172"/>
    </location>
</feature>
<sequence length="501" mass="50276">MPMRLSQAGSLGHRACRVARFRIVRCSSAVSKPVATDALTQSATAKQEAGNKPETGLILDLGIPTLLPEWRKMFAPSTVVTDVTAGITVGCVAVPLSLAIAVASGVPPEVGLVSAAVAGVAGGLMGGTTLAITGPAAAISLLVCEAVQTHGLGTLPFITLACGGLQLAMGVARGGGITKYVPESVIAGFTTGIGVMILAGQLPKALDLTVPAGLNTVEVVQAVASGIGGTNPAALALALGVVGTMHAAPKLHPKIPSALVAVGGATAASQLLGLSATPIGALPSGLSAFTLCMPALPAAEALPSLCGTILLIYAMTSAETRLSCTALDRLRPTSYKHNPDQELIGQGVANMTAAAFAGMPVTAVIARSSLNIKLKAHSRLPSLVQSAFVFGSLALYSDVISAVPLSALAGVLISSGAGMLQPAELKTSLAEDKYNLGPYLVTTCGMLTMGMAEGIVLGCASSAAKHLVQQRLLAGGGDWVVQAAESRLKDPPPSPDTRKEA</sequence>
<dbReference type="GO" id="GO:0055085">
    <property type="term" value="P:transmembrane transport"/>
    <property type="evidence" value="ECO:0007669"/>
    <property type="project" value="InterPro"/>
</dbReference>
<dbReference type="AlphaFoldDB" id="A0A0D3KAN8"/>
<feature type="transmembrane region" description="Helical" evidence="5">
    <location>
        <begin position="436"/>
        <end position="460"/>
    </location>
</feature>
<keyword evidence="3 5" id="KW-1133">Transmembrane helix</keyword>
<proteinExistence type="predicted"/>
<evidence type="ECO:0000259" key="6">
    <source>
        <dbReference type="Pfam" id="PF00916"/>
    </source>
</evidence>
<feature type="domain" description="SLC26A/SulP transporter" evidence="6">
    <location>
        <begin position="81"/>
        <end position="433"/>
    </location>
</feature>
<reference evidence="7" key="2">
    <citation type="submission" date="2024-10" db="UniProtKB">
        <authorList>
            <consortium name="EnsemblProtists"/>
        </authorList>
    </citation>
    <scope>IDENTIFICATION</scope>
</reference>
<evidence type="ECO:0000256" key="1">
    <source>
        <dbReference type="ARBA" id="ARBA00004141"/>
    </source>
</evidence>
<feature type="transmembrane region" description="Helical" evidence="5">
    <location>
        <begin position="255"/>
        <end position="276"/>
    </location>
</feature>
<dbReference type="Pfam" id="PF00916">
    <property type="entry name" value="Sulfate_transp"/>
    <property type="match status" value="1"/>
</dbReference>
<name>A0A0D3KAN8_EMIH1</name>
<dbReference type="GO" id="GO:0016020">
    <property type="term" value="C:membrane"/>
    <property type="evidence" value="ECO:0007669"/>
    <property type="project" value="UniProtKB-SubCell"/>
</dbReference>
<feature type="transmembrane region" description="Helical" evidence="5">
    <location>
        <begin position="387"/>
        <end position="416"/>
    </location>
</feature>
<dbReference type="RefSeq" id="XP_005785252.1">
    <property type="nucleotide sequence ID" value="XM_005785195.1"/>
</dbReference>
<feature type="transmembrane region" description="Helical" evidence="5">
    <location>
        <begin position="222"/>
        <end position="243"/>
    </location>
</feature>
<protein>
    <recommendedName>
        <fullName evidence="6">SLC26A/SulP transporter domain-containing protein</fullName>
    </recommendedName>
</protein>
<dbReference type="PaxDb" id="2903-EOD32823"/>
<evidence type="ECO:0000256" key="3">
    <source>
        <dbReference type="ARBA" id="ARBA00022989"/>
    </source>
</evidence>
<evidence type="ECO:0000256" key="4">
    <source>
        <dbReference type="ARBA" id="ARBA00023136"/>
    </source>
</evidence>
<keyword evidence="4 5" id="KW-0472">Membrane</keyword>
<dbReference type="GeneID" id="17278081"/>
<dbReference type="OMA" id="KFPILKW"/>
<dbReference type="eggNOG" id="KOG0236">
    <property type="taxonomic scope" value="Eukaryota"/>
</dbReference>